<evidence type="ECO:0000313" key="4">
    <source>
        <dbReference type="Proteomes" id="UP001552594"/>
    </source>
</evidence>
<protein>
    <submittedName>
        <fullName evidence="3">Uncharacterized protein</fullName>
    </submittedName>
</protein>
<dbReference type="Proteomes" id="UP001552594">
    <property type="component" value="Unassembled WGS sequence"/>
</dbReference>
<dbReference type="RefSeq" id="WP_153068700.1">
    <property type="nucleotide sequence ID" value="NZ_JBFAUK010000050.1"/>
</dbReference>
<keyword evidence="2" id="KW-0732">Signal</keyword>
<evidence type="ECO:0000313" key="3">
    <source>
        <dbReference type="EMBL" id="MEV5511091.1"/>
    </source>
</evidence>
<feature type="signal peptide" evidence="2">
    <location>
        <begin position="1"/>
        <end position="19"/>
    </location>
</feature>
<comment type="caution">
    <text evidence="3">The sequence shown here is derived from an EMBL/GenBank/DDBJ whole genome shotgun (WGS) entry which is preliminary data.</text>
</comment>
<name>A0ABV3K7G6_STRON</name>
<organism evidence="3 4">
    <name type="scientific">Streptomyces orinoci</name>
    <name type="common">Streptoverticillium orinoci</name>
    <dbReference type="NCBI Taxonomy" id="67339"/>
    <lineage>
        <taxon>Bacteria</taxon>
        <taxon>Bacillati</taxon>
        <taxon>Actinomycetota</taxon>
        <taxon>Actinomycetes</taxon>
        <taxon>Kitasatosporales</taxon>
        <taxon>Streptomycetaceae</taxon>
        <taxon>Streptomyces</taxon>
    </lineage>
</organism>
<dbReference type="EMBL" id="JBFAUK010000050">
    <property type="protein sequence ID" value="MEV5511091.1"/>
    <property type="molecule type" value="Genomic_DNA"/>
</dbReference>
<reference evidence="3 4" key="1">
    <citation type="submission" date="2024-06" db="EMBL/GenBank/DDBJ databases">
        <title>The Natural Products Discovery Center: Release of the First 8490 Sequenced Strains for Exploring Actinobacteria Biosynthetic Diversity.</title>
        <authorList>
            <person name="Kalkreuter E."/>
            <person name="Kautsar S.A."/>
            <person name="Yang D."/>
            <person name="Bader C.D."/>
            <person name="Teijaro C.N."/>
            <person name="Fluegel L."/>
            <person name="Davis C.M."/>
            <person name="Simpson J.R."/>
            <person name="Lauterbach L."/>
            <person name="Steele A.D."/>
            <person name="Gui C."/>
            <person name="Meng S."/>
            <person name="Li G."/>
            <person name="Viehrig K."/>
            <person name="Ye F."/>
            <person name="Su P."/>
            <person name="Kiefer A.F."/>
            <person name="Nichols A."/>
            <person name="Cepeda A.J."/>
            <person name="Yan W."/>
            <person name="Fan B."/>
            <person name="Jiang Y."/>
            <person name="Adhikari A."/>
            <person name="Zheng C.-J."/>
            <person name="Schuster L."/>
            <person name="Cowan T.M."/>
            <person name="Smanski M.J."/>
            <person name="Chevrette M.G."/>
            <person name="De Carvalho L.P.S."/>
            <person name="Shen B."/>
        </authorList>
    </citation>
    <scope>NUCLEOTIDE SEQUENCE [LARGE SCALE GENOMIC DNA]</scope>
    <source>
        <strain evidence="3 4">NPDC052347</strain>
    </source>
</reference>
<sequence length="328" mass="35227">MIALACGAVTLLIAASLYAGFNTNLFGPERLCNDLLSSRGAEEITGISGRVSSEQGATRNSGETGLITDCTVRVRSEFPKKAGTLALQVLDEPADFPINDYGWATNADFSYFAGSGTGGVSDNAGWITLPRGCPSRALRIRAVDHSWHSEHARKEMAQALESAAARLSRDAGCAQRGAQDVELHSPSTRALNPNDACGLKGFVIPELARPDRYGQRETERISSLPNRIWTCDIRFKDTEVPQVTMAALQRESTDPSSAAPAGTMAPPSGRPVAKCGGNSTYLSIKASADYKWLIEKQRKASVADAESALFRAFIDGLARNWKCTVIRS</sequence>
<feature type="region of interest" description="Disordered" evidence="1">
    <location>
        <begin position="251"/>
        <end position="272"/>
    </location>
</feature>
<feature type="chain" id="PRO_5046671803" evidence="2">
    <location>
        <begin position="20"/>
        <end position="328"/>
    </location>
</feature>
<gene>
    <name evidence="3" type="ORF">AB0L16_32535</name>
</gene>
<evidence type="ECO:0000256" key="2">
    <source>
        <dbReference type="SAM" id="SignalP"/>
    </source>
</evidence>
<accession>A0ABV3K7G6</accession>
<evidence type="ECO:0000256" key="1">
    <source>
        <dbReference type="SAM" id="MobiDB-lite"/>
    </source>
</evidence>
<proteinExistence type="predicted"/>
<keyword evidence="4" id="KW-1185">Reference proteome</keyword>